<evidence type="ECO:0000256" key="9">
    <source>
        <dbReference type="ARBA" id="ARBA00023170"/>
    </source>
</evidence>
<keyword evidence="8" id="KW-0472">Membrane</keyword>
<evidence type="ECO:0000313" key="13">
    <source>
        <dbReference type="EMBL" id="OMO72356.1"/>
    </source>
</evidence>
<dbReference type="STRING" id="93759.A0A1R3HPM8"/>
<dbReference type="PANTHER" id="PTHR48059:SF30">
    <property type="entry name" value="OS06G0587000 PROTEIN"/>
    <property type="match status" value="1"/>
</dbReference>
<evidence type="ECO:0000256" key="1">
    <source>
        <dbReference type="ARBA" id="ARBA00004167"/>
    </source>
</evidence>
<accession>A0A1R3HPM8</accession>
<comment type="caution">
    <text evidence="13">The sequence shown here is derived from an EMBL/GenBank/DDBJ whole genome shotgun (WGS) entry which is preliminary data.</text>
</comment>
<dbReference type="FunFam" id="3.80.10.10:FF:000129">
    <property type="entry name" value="Leucine-rich repeat receptor-like kinase"/>
    <property type="match status" value="1"/>
</dbReference>
<evidence type="ECO:0000256" key="7">
    <source>
        <dbReference type="ARBA" id="ARBA00022989"/>
    </source>
</evidence>
<dbReference type="SUPFAM" id="SSF52058">
    <property type="entry name" value="L domain-like"/>
    <property type="match status" value="1"/>
</dbReference>
<evidence type="ECO:0000256" key="6">
    <source>
        <dbReference type="ARBA" id="ARBA00022737"/>
    </source>
</evidence>
<dbReference type="EMBL" id="AWUE01019661">
    <property type="protein sequence ID" value="OMO72356.1"/>
    <property type="molecule type" value="Genomic_DNA"/>
</dbReference>
<keyword evidence="9" id="KW-0675">Receptor</keyword>
<comment type="subcellular location">
    <subcellularLocation>
        <location evidence="2">Cell envelope</location>
    </subcellularLocation>
    <subcellularLocation>
        <location evidence="1">Membrane</location>
        <topology evidence="1">Single-pass membrane protein</topology>
    </subcellularLocation>
</comment>
<dbReference type="GO" id="GO:0016020">
    <property type="term" value="C:membrane"/>
    <property type="evidence" value="ECO:0007669"/>
    <property type="project" value="UniProtKB-SubCell"/>
</dbReference>
<sequence length="177" mass="19720">MGAQHCWVMILILGFLFQARLLNSQNFACNPKDLTALQDFMGNLTTEFEGWTANSVADCCEWEGITCEPPSSGRVIKLELPRKRLSGILSDSLAGLDQLTTLNLSHNFLKGSLPMSLFHLPNLELLDLSDNDFFGTIPESIDLPSIQIVEISSNFLNGSLPSDTHTQYIYIYIYVNS</sequence>
<evidence type="ECO:0000259" key="12">
    <source>
        <dbReference type="Pfam" id="PF08263"/>
    </source>
</evidence>
<dbReference type="PRINTS" id="PR00019">
    <property type="entry name" value="LEURICHRPT"/>
</dbReference>
<name>A0A1R3HPM8_9ROSI</name>
<keyword evidence="7" id="KW-1133">Transmembrane helix</keyword>
<feature type="chain" id="PRO_5012481176" description="Leucine-rich repeat-containing N-terminal plant-type domain-containing protein" evidence="11">
    <location>
        <begin position="25"/>
        <end position="177"/>
    </location>
</feature>
<reference evidence="14" key="1">
    <citation type="submission" date="2013-09" db="EMBL/GenBank/DDBJ databases">
        <title>Corchorus olitorius genome sequencing.</title>
        <authorList>
            <person name="Alam M."/>
            <person name="Haque M.S."/>
            <person name="Islam M.S."/>
            <person name="Emdad E.M."/>
            <person name="Islam M.M."/>
            <person name="Ahmed B."/>
            <person name="Halim A."/>
            <person name="Hossen Q.M.M."/>
            <person name="Hossain M.Z."/>
            <person name="Ahmed R."/>
            <person name="Khan M.M."/>
            <person name="Islam R."/>
            <person name="Rashid M.M."/>
            <person name="Khan S.A."/>
            <person name="Rahman M.S."/>
            <person name="Alam M."/>
            <person name="Yahiya A.S."/>
            <person name="Khan M.S."/>
            <person name="Azam M.S."/>
            <person name="Haque T."/>
            <person name="Lashkar M.Z.H."/>
            <person name="Akhand A.I."/>
            <person name="Morshed G."/>
            <person name="Roy S."/>
            <person name="Uddin K.S."/>
            <person name="Rabeya T."/>
            <person name="Hossain A.S."/>
            <person name="Chowdhury A."/>
            <person name="Snigdha A.R."/>
            <person name="Mortoza M.S."/>
            <person name="Matin S.A."/>
            <person name="Hoque S.M.E."/>
            <person name="Islam M.K."/>
            <person name="Roy D.K."/>
            <person name="Haider R."/>
            <person name="Moosa M.M."/>
            <person name="Elias S.M."/>
            <person name="Hasan A.M."/>
            <person name="Jahan S."/>
            <person name="Shafiuddin M."/>
            <person name="Mahmood N."/>
            <person name="Shommy N.S."/>
        </authorList>
    </citation>
    <scope>NUCLEOTIDE SEQUENCE [LARGE SCALE GENOMIC DNA]</scope>
    <source>
        <strain evidence="14">cv. O-4</strain>
    </source>
</reference>
<gene>
    <name evidence="13" type="ORF">COLO4_27660</name>
</gene>
<dbReference type="InterPro" id="IPR013210">
    <property type="entry name" value="LRR_N_plant-typ"/>
</dbReference>
<dbReference type="Pfam" id="PF13855">
    <property type="entry name" value="LRR_8"/>
    <property type="match status" value="1"/>
</dbReference>
<comment type="similarity">
    <text evidence="10">Belongs to the polygalacturonase-inhibiting protein family.</text>
</comment>
<evidence type="ECO:0000256" key="3">
    <source>
        <dbReference type="ARBA" id="ARBA00022614"/>
    </source>
</evidence>
<feature type="domain" description="Leucine-rich repeat-containing N-terminal plant-type" evidence="12">
    <location>
        <begin position="31"/>
        <end position="67"/>
    </location>
</feature>
<keyword evidence="5 11" id="KW-0732">Signal</keyword>
<protein>
    <recommendedName>
        <fullName evidence="12">Leucine-rich repeat-containing N-terminal plant-type domain-containing protein</fullName>
    </recommendedName>
</protein>
<dbReference type="PANTHER" id="PTHR48059">
    <property type="entry name" value="POLYGALACTURONASE INHIBITOR 1"/>
    <property type="match status" value="1"/>
</dbReference>
<evidence type="ECO:0000256" key="4">
    <source>
        <dbReference type="ARBA" id="ARBA00022692"/>
    </source>
</evidence>
<evidence type="ECO:0000256" key="10">
    <source>
        <dbReference type="ARBA" id="ARBA00038043"/>
    </source>
</evidence>
<evidence type="ECO:0000313" key="14">
    <source>
        <dbReference type="Proteomes" id="UP000187203"/>
    </source>
</evidence>
<feature type="signal peptide" evidence="11">
    <location>
        <begin position="1"/>
        <end position="24"/>
    </location>
</feature>
<evidence type="ECO:0000256" key="2">
    <source>
        <dbReference type="ARBA" id="ARBA00004196"/>
    </source>
</evidence>
<dbReference type="AlphaFoldDB" id="A0A1R3HPM8"/>
<dbReference type="Pfam" id="PF08263">
    <property type="entry name" value="LRRNT_2"/>
    <property type="match status" value="1"/>
</dbReference>
<evidence type="ECO:0000256" key="5">
    <source>
        <dbReference type="ARBA" id="ARBA00022729"/>
    </source>
</evidence>
<dbReference type="OrthoDB" id="1730181at2759"/>
<dbReference type="InterPro" id="IPR001611">
    <property type="entry name" value="Leu-rich_rpt"/>
</dbReference>
<organism evidence="13 14">
    <name type="scientific">Corchorus olitorius</name>
    <dbReference type="NCBI Taxonomy" id="93759"/>
    <lineage>
        <taxon>Eukaryota</taxon>
        <taxon>Viridiplantae</taxon>
        <taxon>Streptophyta</taxon>
        <taxon>Embryophyta</taxon>
        <taxon>Tracheophyta</taxon>
        <taxon>Spermatophyta</taxon>
        <taxon>Magnoliopsida</taxon>
        <taxon>eudicotyledons</taxon>
        <taxon>Gunneridae</taxon>
        <taxon>Pentapetalae</taxon>
        <taxon>rosids</taxon>
        <taxon>malvids</taxon>
        <taxon>Malvales</taxon>
        <taxon>Malvaceae</taxon>
        <taxon>Grewioideae</taxon>
        <taxon>Apeibeae</taxon>
        <taxon>Corchorus</taxon>
    </lineage>
</organism>
<keyword evidence="6" id="KW-0677">Repeat</keyword>
<proteinExistence type="inferred from homology"/>
<keyword evidence="4" id="KW-0812">Transmembrane</keyword>
<keyword evidence="14" id="KW-1185">Reference proteome</keyword>
<evidence type="ECO:0000256" key="8">
    <source>
        <dbReference type="ARBA" id="ARBA00023136"/>
    </source>
</evidence>
<dbReference type="InterPro" id="IPR032675">
    <property type="entry name" value="LRR_dom_sf"/>
</dbReference>
<dbReference type="InterPro" id="IPR051848">
    <property type="entry name" value="PGIP"/>
</dbReference>
<keyword evidence="3" id="KW-0433">Leucine-rich repeat</keyword>
<evidence type="ECO:0000256" key="11">
    <source>
        <dbReference type="SAM" id="SignalP"/>
    </source>
</evidence>
<dbReference type="Gene3D" id="3.80.10.10">
    <property type="entry name" value="Ribonuclease Inhibitor"/>
    <property type="match status" value="1"/>
</dbReference>
<dbReference type="Proteomes" id="UP000187203">
    <property type="component" value="Unassembled WGS sequence"/>
</dbReference>